<evidence type="ECO:0000313" key="3">
    <source>
        <dbReference type="Proteomes" id="UP001234989"/>
    </source>
</evidence>
<evidence type="ECO:0000259" key="1">
    <source>
        <dbReference type="Pfam" id="PF24626"/>
    </source>
</evidence>
<reference evidence="2" key="1">
    <citation type="submission" date="2023-08" db="EMBL/GenBank/DDBJ databases">
        <title>A de novo genome assembly of Solanum verrucosum Schlechtendal, a Mexican diploid species geographically isolated from the other diploid A-genome species in potato relatives.</title>
        <authorList>
            <person name="Hosaka K."/>
        </authorList>
    </citation>
    <scope>NUCLEOTIDE SEQUENCE</scope>
    <source>
        <tissue evidence="2">Young leaves</tissue>
    </source>
</reference>
<sequence length="158" mass="17850">MVQWLLRLWCYDWVERDGFEKTSGVCSQGGDNVLNGSGASPNGATNDPWNDTHTIGLFVGGSPQFSKYIKFQVRCSNFASVARDHLVDIKGWRFGKVAYELDLTNDLASVHPTFHVSRLKKCVGYRTSIVPLKGLEVKENLSYREVLIEILDRQVKKL</sequence>
<proteinExistence type="predicted"/>
<dbReference type="EMBL" id="CP133619">
    <property type="protein sequence ID" value="WMV41043.1"/>
    <property type="molecule type" value="Genomic_DNA"/>
</dbReference>
<protein>
    <recommendedName>
        <fullName evidence="1">Tf2-1-like SH3-like domain-containing protein</fullName>
    </recommendedName>
</protein>
<keyword evidence="3" id="KW-1185">Reference proteome</keyword>
<dbReference type="PANTHER" id="PTHR46148:SF57">
    <property type="entry name" value="OS12G0499874 PROTEIN"/>
    <property type="match status" value="1"/>
</dbReference>
<evidence type="ECO:0000313" key="2">
    <source>
        <dbReference type="EMBL" id="WMV41043.1"/>
    </source>
</evidence>
<dbReference type="PANTHER" id="PTHR46148">
    <property type="entry name" value="CHROMO DOMAIN-CONTAINING PROTEIN"/>
    <property type="match status" value="1"/>
</dbReference>
<feature type="domain" description="Tf2-1-like SH3-like" evidence="1">
    <location>
        <begin position="93"/>
        <end position="123"/>
    </location>
</feature>
<name>A0AAF0ZKD6_SOLVR</name>
<dbReference type="Proteomes" id="UP001234989">
    <property type="component" value="Chromosome 8"/>
</dbReference>
<organism evidence="2 3">
    <name type="scientific">Solanum verrucosum</name>
    <dbReference type="NCBI Taxonomy" id="315347"/>
    <lineage>
        <taxon>Eukaryota</taxon>
        <taxon>Viridiplantae</taxon>
        <taxon>Streptophyta</taxon>
        <taxon>Embryophyta</taxon>
        <taxon>Tracheophyta</taxon>
        <taxon>Spermatophyta</taxon>
        <taxon>Magnoliopsida</taxon>
        <taxon>eudicotyledons</taxon>
        <taxon>Gunneridae</taxon>
        <taxon>Pentapetalae</taxon>
        <taxon>asterids</taxon>
        <taxon>lamiids</taxon>
        <taxon>Solanales</taxon>
        <taxon>Solanaceae</taxon>
        <taxon>Solanoideae</taxon>
        <taxon>Solaneae</taxon>
        <taxon>Solanum</taxon>
    </lineage>
</organism>
<dbReference type="InterPro" id="IPR056924">
    <property type="entry name" value="SH3_Tf2-1"/>
</dbReference>
<gene>
    <name evidence="2" type="ORF">MTR67_034428</name>
</gene>
<accession>A0AAF0ZKD6</accession>
<dbReference type="Pfam" id="PF24626">
    <property type="entry name" value="SH3_Tf2-1"/>
    <property type="match status" value="1"/>
</dbReference>
<dbReference type="AlphaFoldDB" id="A0AAF0ZKD6"/>